<dbReference type="GO" id="GO:0016740">
    <property type="term" value="F:transferase activity"/>
    <property type="evidence" value="ECO:0007669"/>
    <property type="project" value="UniProtKB-KW"/>
</dbReference>
<organism evidence="2 3">
    <name type="scientific">Thermothielavioides terrestris (strain ATCC 38088 / NRRL 8126)</name>
    <name type="common">Thielavia terrestris</name>
    <dbReference type="NCBI Taxonomy" id="578455"/>
    <lineage>
        <taxon>Eukaryota</taxon>
        <taxon>Fungi</taxon>
        <taxon>Dikarya</taxon>
        <taxon>Ascomycota</taxon>
        <taxon>Pezizomycotina</taxon>
        <taxon>Sordariomycetes</taxon>
        <taxon>Sordariomycetidae</taxon>
        <taxon>Sordariales</taxon>
        <taxon>Chaetomiaceae</taxon>
        <taxon>Thermothielavioides</taxon>
        <taxon>Thermothielavioides terrestris</taxon>
    </lineage>
</organism>
<dbReference type="GeneID" id="11515226"/>
<dbReference type="RefSeq" id="XP_003652742.1">
    <property type="nucleotide sequence ID" value="XM_003652694.1"/>
</dbReference>
<name>G2R031_THETT</name>
<sequence length="443" mass="49490">MKPKLAVRRPRILRSLLSRSTLQKLALAFFVWNIIEAHLSYYRIARAEQESKAQAVLREPIRVYIASLHWNNEKILRSDWNQGVVDLVKALGPENTFVSVYESGSWDNSKDALRELDRELEKTGVGKKIVLDDATHADLISKPPSDGEEGWITIPDGRKALRRIPYLSNLRNLSLQPLLELAENGTTFDYVLFLGDVVFSVSDVIALLKTNKGHYAAACSLDFSKPPLFYDTFALRDAHGHVHASQTWPYFRASASRNAMVSGQPVPVTSCWNGIVAMPASTFTGLRGLRFRGLPDSLAAAHLEASECCLIHADNPASRSRGVFLNPAVRVGYSRAAYDRVHPDGEGIGEGEGTGMRSSSGGSGSSSRGRGRGRKSWLSLTEIYLGLWKNRLARWFTTPWFEEREVKGRVRRWVQAGEGREERGTFCAVDEMQVLVHNGWKHL</sequence>
<dbReference type="Pfam" id="PF11735">
    <property type="entry name" value="CAP59_mtransfer"/>
    <property type="match status" value="1"/>
</dbReference>
<dbReference type="Proteomes" id="UP000008181">
    <property type="component" value="Chromosome 2"/>
</dbReference>
<accession>G2R031</accession>
<evidence type="ECO:0000313" key="2">
    <source>
        <dbReference type="EMBL" id="AEO66406.1"/>
    </source>
</evidence>
<dbReference type="KEGG" id="ttt:THITE_2114488"/>
<dbReference type="EMBL" id="CP003010">
    <property type="protein sequence ID" value="AEO66406.1"/>
    <property type="molecule type" value="Genomic_DNA"/>
</dbReference>
<dbReference type="PANTHER" id="PTHR34144">
    <property type="entry name" value="CHROMOSOME 8, WHOLE GENOME SHOTGUN SEQUENCE"/>
    <property type="match status" value="1"/>
</dbReference>
<gene>
    <name evidence="2" type="ORF">THITE_2114488</name>
</gene>
<evidence type="ECO:0000256" key="1">
    <source>
        <dbReference type="SAM" id="MobiDB-lite"/>
    </source>
</evidence>
<dbReference type="eggNOG" id="ENOG502RJAT">
    <property type="taxonomic scope" value="Eukaryota"/>
</dbReference>
<feature type="compositionally biased region" description="Low complexity" evidence="1">
    <location>
        <begin position="355"/>
        <end position="368"/>
    </location>
</feature>
<dbReference type="HOGENOM" id="CLU_040564_1_0_1"/>
<dbReference type="AlphaFoldDB" id="G2R031"/>
<keyword evidence="2" id="KW-0808">Transferase</keyword>
<dbReference type="PANTHER" id="PTHR34144:SF7">
    <property type="entry name" value="EXPORT PROTEIN (CAP59), PUTATIVE (AFU_ORTHOLOGUE AFUA_7G05020)-RELATED"/>
    <property type="match status" value="1"/>
</dbReference>
<proteinExistence type="predicted"/>
<evidence type="ECO:0000313" key="3">
    <source>
        <dbReference type="Proteomes" id="UP000008181"/>
    </source>
</evidence>
<keyword evidence="3" id="KW-1185">Reference proteome</keyword>
<dbReference type="InterPro" id="IPR021047">
    <property type="entry name" value="Mannosyltransferase_CMT1"/>
</dbReference>
<dbReference type="STRING" id="578455.G2R031"/>
<dbReference type="OrthoDB" id="262547at2759"/>
<reference evidence="2 3" key="1">
    <citation type="journal article" date="2011" name="Nat. Biotechnol.">
        <title>Comparative genomic analysis of the thermophilic biomass-degrading fungi Myceliophthora thermophila and Thielavia terrestris.</title>
        <authorList>
            <person name="Berka R.M."/>
            <person name="Grigoriev I.V."/>
            <person name="Otillar R."/>
            <person name="Salamov A."/>
            <person name="Grimwood J."/>
            <person name="Reid I."/>
            <person name="Ishmael N."/>
            <person name="John T."/>
            <person name="Darmond C."/>
            <person name="Moisan M.-C."/>
            <person name="Henrissat B."/>
            <person name="Coutinho P.M."/>
            <person name="Lombard V."/>
            <person name="Natvig D.O."/>
            <person name="Lindquist E."/>
            <person name="Schmutz J."/>
            <person name="Lucas S."/>
            <person name="Harris P."/>
            <person name="Powlowski J."/>
            <person name="Bellemare A."/>
            <person name="Taylor D."/>
            <person name="Butler G."/>
            <person name="de Vries R.P."/>
            <person name="Allijn I.E."/>
            <person name="van den Brink J."/>
            <person name="Ushinsky S."/>
            <person name="Storms R."/>
            <person name="Powell A.J."/>
            <person name="Paulsen I.T."/>
            <person name="Elbourne L.D.H."/>
            <person name="Baker S.E."/>
            <person name="Magnuson J."/>
            <person name="LaBoissiere S."/>
            <person name="Clutterbuck A.J."/>
            <person name="Martinez D."/>
            <person name="Wogulis M."/>
            <person name="de Leon A.L."/>
            <person name="Rey M.W."/>
            <person name="Tsang A."/>
        </authorList>
    </citation>
    <scope>NUCLEOTIDE SEQUENCE [LARGE SCALE GENOMIC DNA]</scope>
    <source>
        <strain evidence="3">ATCC 38088 / NRRL 8126</strain>
    </source>
</reference>
<protein>
    <submittedName>
        <fullName evidence="2">Glycosyltransferase family 69 protein</fullName>
    </submittedName>
</protein>
<feature type="region of interest" description="Disordered" evidence="1">
    <location>
        <begin position="342"/>
        <end position="373"/>
    </location>
</feature>